<sequence>MEAEQLPVPVREFTDCLRDLLARLDGTGGWCAVFWRRDPDGMRACLDGREAPPWDVMESLLQDLAAAYGSAVAVSETARVRTLHAAALAAHDARPGAREALRDRLDVMLREQRYAAERRARLTRRLASAATREESEAAALDLAWAEDDHRRATARCAELTARASVLARHGAPPDGPLPAPRSAASHDPEHAPPGVRQRTGVPRTGHSGTVRRAAPAPTTHLPPAPAPAPATAPGPEPATTREPEQPALAFEPEQPAPAAEPEQPASAVPATPATPTPSRQRPRRRRGGARFAGVEETDVAAVVVPAASAPEVPVARGARFAGAAGAVGEGREERAEVHADPVDRQEAARIVGVLGRLRSQGRSGEAHALLTEAAHGPAARYPLLADELRRARLDADWATLLWEAASLPAGRLVAAADALTAAGLTDDAEQVLRHGVVRPADEIGRAVLALTAEDRHREARALLDACVRTRTPEDTARTAAPDPQRLVPLLLAAARHVSDERHWDLLHALRVAGLTA</sequence>
<organism evidence="2 3">
    <name type="scientific">Streptomyces virens</name>
    <dbReference type="NCBI Taxonomy" id="285572"/>
    <lineage>
        <taxon>Bacteria</taxon>
        <taxon>Bacillati</taxon>
        <taxon>Actinomycetota</taxon>
        <taxon>Actinomycetes</taxon>
        <taxon>Kitasatosporales</taxon>
        <taxon>Streptomycetaceae</taxon>
        <taxon>Streptomyces</taxon>
    </lineage>
</organism>
<dbReference type="Proteomes" id="UP001501866">
    <property type="component" value="Unassembled WGS sequence"/>
</dbReference>
<keyword evidence="3" id="KW-1185">Reference proteome</keyword>
<accession>A0ABP6P7C1</accession>
<dbReference type="EMBL" id="BAAAUH010000007">
    <property type="protein sequence ID" value="GAA3167439.1"/>
    <property type="molecule type" value="Genomic_DNA"/>
</dbReference>
<feature type="compositionally biased region" description="Pro residues" evidence="1">
    <location>
        <begin position="220"/>
        <end position="236"/>
    </location>
</feature>
<feature type="region of interest" description="Disordered" evidence="1">
    <location>
        <begin position="168"/>
        <end position="292"/>
    </location>
</feature>
<protein>
    <recommendedName>
        <fullName evidence="4">UL36 very large tegument protein</fullName>
    </recommendedName>
</protein>
<evidence type="ECO:0000313" key="2">
    <source>
        <dbReference type="EMBL" id="GAA3167439.1"/>
    </source>
</evidence>
<evidence type="ECO:0000313" key="3">
    <source>
        <dbReference type="Proteomes" id="UP001501866"/>
    </source>
</evidence>
<dbReference type="RefSeq" id="WP_182729991.1">
    <property type="nucleotide sequence ID" value="NZ_BAAAUH010000007.1"/>
</dbReference>
<feature type="compositionally biased region" description="Low complexity" evidence="1">
    <location>
        <begin position="245"/>
        <end position="279"/>
    </location>
</feature>
<comment type="caution">
    <text evidence="2">The sequence shown here is derived from an EMBL/GenBank/DDBJ whole genome shotgun (WGS) entry which is preliminary data.</text>
</comment>
<evidence type="ECO:0000256" key="1">
    <source>
        <dbReference type="SAM" id="MobiDB-lite"/>
    </source>
</evidence>
<gene>
    <name evidence="2" type="ORF">GCM10010451_14630</name>
</gene>
<name>A0ABP6P7C1_9ACTN</name>
<proteinExistence type="predicted"/>
<reference evidence="3" key="1">
    <citation type="journal article" date="2019" name="Int. J. Syst. Evol. Microbiol.">
        <title>The Global Catalogue of Microorganisms (GCM) 10K type strain sequencing project: providing services to taxonomists for standard genome sequencing and annotation.</title>
        <authorList>
            <consortium name="The Broad Institute Genomics Platform"/>
            <consortium name="The Broad Institute Genome Sequencing Center for Infectious Disease"/>
            <person name="Wu L."/>
            <person name="Ma J."/>
        </authorList>
    </citation>
    <scope>NUCLEOTIDE SEQUENCE [LARGE SCALE GENOMIC DNA]</scope>
    <source>
        <strain evidence="3">JCM 9095</strain>
    </source>
</reference>
<evidence type="ECO:0008006" key="4">
    <source>
        <dbReference type="Google" id="ProtNLM"/>
    </source>
</evidence>